<dbReference type="Proteomes" id="UP000293823">
    <property type="component" value="Unassembled WGS sequence"/>
</dbReference>
<dbReference type="PANTHER" id="PTHR46471:SF2">
    <property type="entry name" value="CHITIN DEACETYLASE-RELATED"/>
    <property type="match status" value="1"/>
</dbReference>
<keyword evidence="2 8" id="KW-0147">Chitin-binding</keyword>
<dbReference type="InterPro" id="IPR000719">
    <property type="entry name" value="Prot_kinase_dom"/>
</dbReference>
<evidence type="ECO:0000256" key="1">
    <source>
        <dbReference type="ARBA" id="ARBA00001941"/>
    </source>
</evidence>
<dbReference type="InterPro" id="IPR003609">
    <property type="entry name" value="Pan_app"/>
</dbReference>
<dbReference type="InterPro" id="IPR011009">
    <property type="entry name" value="Kinase-like_dom_sf"/>
</dbReference>
<dbReference type="SUPFAM" id="SSF57016">
    <property type="entry name" value="Plant lectins/antimicrobial peptides"/>
    <property type="match status" value="3"/>
</dbReference>
<dbReference type="SMART" id="SM00220">
    <property type="entry name" value="S_TKc"/>
    <property type="match status" value="1"/>
</dbReference>
<dbReference type="GO" id="GO:0004672">
    <property type="term" value="F:protein kinase activity"/>
    <property type="evidence" value="ECO:0007669"/>
    <property type="project" value="InterPro"/>
</dbReference>
<feature type="signal peptide" evidence="10">
    <location>
        <begin position="1"/>
        <end position="19"/>
    </location>
</feature>
<dbReference type="SUPFAM" id="SSF57414">
    <property type="entry name" value="Hairpin loop containing domain-like"/>
    <property type="match status" value="1"/>
</dbReference>
<keyword evidence="4 10" id="KW-0732">Signal</keyword>
<proteinExistence type="predicted"/>
<feature type="domain" description="Chitin-binding type-1" evidence="12">
    <location>
        <begin position="144"/>
        <end position="190"/>
    </location>
</feature>
<feature type="compositionally biased region" description="Basic and acidic residues" evidence="9">
    <location>
        <begin position="561"/>
        <end position="579"/>
    </location>
</feature>
<reference evidence="15" key="1">
    <citation type="journal article" date="2019" name="bioRxiv">
        <title>Genomics, evolutionary history and diagnostics of the Alternaria alternata species group including apple and Asian pear pathotypes.</title>
        <authorList>
            <person name="Armitage A.D."/>
            <person name="Cockerton H.M."/>
            <person name="Sreenivasaprasad S."/>
            <person name="Woodhall J.W."/>
            <person name="Lane C.R."/>
            <person name="Harrison R.J."/>
            <person name="Clarkson J.P."/>
        </authorList>
    </citation>
    <scope>NUCLEOTIDE SEQUENCE [LARGE SCALE GENOMIC DNA]</scope>
    <source>
        <strain evidence="15">RGR 97.0016</strain>
    </source>
</reference>
<evidence type="ECO:0000256" key="2">
    <source>
        <dbReference type="ARBA" id="ARBA00022669"/>
    </source>
</evidence>
<evidence type="ECO:0000256" key="7">
    <source>
        <dbReference type="ARBA" id="ARBA00023285"/>
    </source>
</evidence>
<keyword evidence="5" id="KW-0378">Hydrolase</keyword>
<feature type="chain" id="PRO_5020456155" description="Protein kinase domain-containing protein" evidence="10">
    <location>
        <begin position="20"/>
        <end position="619"/>
    </location>
</feature>
<gene>
    <name evidence="14" type="ORF">AA0113_g9794</name>
</gene>
<feature type="domain" description="Chitin-binding type-1" evidence="12">
    <location>
        <begin position="25"/>
        <end position="73"/>
    </location>
</feature>
<dbReference type="Pfam" id="PF00187">
    <property type="entry name" value="Chitin_bind_1"/>
    <property type="match status" value="1"/>
</dbReference>
<feature type="domain" description="Apple" evidence="13">
    <location>
        <begin position="275"/>
        <end position="351"/>
    </location>
</feature>
<evidence type="ECO:0000256" key="9">
    <source>
        <dbReference type="SAM" id="MobiDB-lite"/>
    </source>
</evidence>
<evidence type="ECO:0000256" key="6">
    <source>
        <dbReference type="ARBA" id="ARBA00023277"/>
    </source>
</evidence>
<evidence type="ECO:0000259" key="11">
    <source>
        <dbReference type="PROSITE" id="PS50011"/>
    </source>
</evidence>
<dbReference type="InterPro" id="IPR001002">
    <property type="entry name" value="Chitin-bd_1"/>
</dbReference>
<feature type="disulfide bond" evidence="8">
    <location>
        <begin position="163"/>
        <end position="177"/>
    </location>
</feature>
<evidence type="ECO:0000259" key="13">
    <source>
        <dbReference type="PROSITE" id="PS50948"/>
    </source>
</evidence>
<evidence type="ECO:0000256" key="4">
    <source>
        <dbReference type="ARBA" id="ARBA00022729"/>
    </source>
</evidence>
<keyword evidence="3" id="KW-0479">Metal-binding</keyword>
<feature type="domain" description="Chitin-binding type-1" evidence="12">
    <location>
        <begin position="220"/>
        <end position="264"/>
    </location>
</feature>
<evidence type="ECO:0000256" key="8">
    <source>
        <dbReference type="PROSITE-ProRule" id="PRU00261"/>
    </source>
</evidence>
<dbReference type="PANTHER" id="PTHR46471">
    <property type="entry name" value="CHITIN DEACETYLASE"/>
    <property type="match status" value="1"/>
</dbReference>
<name>A0A4Q4QYP6_9PLEO</name>
<sequence length="619" mass="65967">MRSSMLLAIPALLFLNVNALRVSTSSVCGKQSWNTLTCKNSSWGNCCSKDGRCGSTAKYCGTGCQAKFGDCKAPVSSAPTVIVSKTPAASSKTLAVSSTKLVVPSAVPAVSSAAPVLSSAAPAVSSKAPAASAAPVAGGKISTDGTCGGTSGFTCVGSSFGNCCSAYGWCGKSADHCGTSCNAAFGICGAASSSSILSTTAVPTTTSAAAPAPTQKISVDGSCGSGVTCLGSSFGDCCSAYGWCGSTAAFCATGCQSGFGKCDTPSTSPVPSTTCGVEGFANVEAYYASSFNLVPATDVSTCATLCLAEAECKSYLFNPKLGNCAYLKNSLKEGEFIATSDTDQLFWERACAEAKNHLQELVVIKSVLDYPRVENERDVLKRFQHRTPYLRPLIDEIDEPTLPVTIALKHLQGDLLEASIARTLNRQELKHVSRCVLEALKTLHEDGSVHTDVKPNNVFVNLEEGDVRFTDVQLGDLGGCYPADSEWAKSSTVVGTPMWTSPEILMELPWNTAADIWCFGAMLISLIYGGNFNLFLPKGLTREDEDQNGRDRRPRNGPIYHYDHGNVPKEKTTPFRRTTEREVSRRDNIFISKMMKLDWRDRPTAKELPEDEWWDNDEE</sequence>
<evidence type="ECO:0000313" key="15">
    <source>
        <dbReference type="Proteomes" id="UP000293823"/>
    </source>
</evidence>
<organism evidence="14 15">
    <name type="scientific">Alternaria arborescens</name>
    <dbReference type="NCBI Taxonomy" id="156630"/>
    <lineage>
        <taxon>Eukaryota</taxon>
        <taxon>Fungi</taxon>
        <taxon>Dikarya</taxon>
        <taxon>Ascomycota</taxon>
        <taxon>Pezizomycotina</taxon>
        <taxon>Dothideomycetes</taxon>
        <taxon>Pleosporomycetidae</taxon>
        <taxon>Pleosporales</taxon>
        <taxon>Pleosporineae</taxon>
        <taxon>Pleosporaceae</taxon>
        <taxon>Alternaria</taxon>
        <taxon>Alternaria sect. Alternaria</taxon>
    </lineage>
</organism>
<accession>A0A4Q4QYP6</accession>
<keyword evidence="15" id="KW-1185">Reference proteome</keyword>
<dbReference type="Pfam" id="PF00069">
    <property type="entry name" value="Pkinase"/>
    <property type="match status" value="1"/>
</dbReference>
<dbReference type="OrthoDB" id="5979581at2759"/>
<feature type="region of interest" description="Disordered" evidence="9">
    <location>
        <begin position="543"/>
        <end position="579"/>
    </location>
</feature>
<feature type="disulfide bond" evidence="8">
    <location>
        <begin position="223"/>
        <end position="238"/>
    </location>
</feature>
<evidence type="ECO:0000256" key="3">
    <source>
        <dbReference type="ARBA" id="ARBA00022723"/>
    </source>
</evidence>
<dbReference type="CDD" id="cd11618">
    <property type="entry name" value="ChtBD1_1"/>
    <property type="match status" value="3"/>
</dbReference>
<dbReference type="GO" id="GO:0046872">
    <property type="term" value="F:metal ion binding"/>
    <property type="evidence" value="ECO:0007669"/>
    <property type="project" value="UniProtKB-KW"/>
</dbReference>
<dbReference type="Pfam" id="PF00024">
    <property type="entry name" value="PAN_1"/>
    <property type="match status" value="1"/>
</dbReference>
<dbReference type="GO" id="GO:0005524">
    <property type="term" value="F:ATP binding"/>
    <property type="evidence" value="ECO:0007669"/>
    <property type="project" value="InterPro"/>
</dbReference>
<protein>
    <recommendedName>
        <fullName evidence="16">Protein kinase domain-containing protein</fullName>
    </recommendedName>
</protein>
<evidence type="ECO:0000256" key="10">
    <source>
        <dbReference type="SAM" id="SignalP"/>
    </source>
</evidence>
<dbReference type="GO" id="GO:0016787">
    <property type="term" value="F:hydrolase activity"/>
    <property type="evidence" value="ECO:0007669"/>
    <property type="project" value="UniProtKB-KW"/>
</dbReference>
<feature type="disulfide bond" evidence="8">
    <location>
        <begin position="237"/>
        <end position="251"/>
    </location>
</feature>
<dbReference type="SMART" id="SM00270">
    <property type="entry name" value="ChtBD1"/>
    <property type="match status" value="3"/>
</dbReference>
<dbReference type="InterPro" id="IPR036861">
    <property type="entry name" value="Endochitinase-like_sf"/>
</dbReference>
<dbReference type="PROSITE" id="PS50011">
    <property type="entry name" value="PROTEIN_KINASE_DOM"/>
    <property type="match status" value="1"/>
</dbReference>
<comment type="caution">
    <text evidence="8">Lacks conserved residue(s) required for the propagation of feature annotation.</text>
</comment>
<evidence type="ECO:0000313" key="14">
    <source>
        <dbReference type="EMBL" id="RYO48925.1"/>
    </source>
</evidence>
<keyword evidence="7" id="KW-0170">Cobalt</keyword>
<evidence type="ECO:0000256" key="5">
    <source>
        <dbReference type="ARBA" id="ARBA00022801"/>
    </source>
</evidence>
<evidence type="ECO:0000259" key="12">
    <source>
        <dbReference type="PROSITE" id="PS50941"/>
    </source>
</evidence>
<keyword evidence="6" id="KW-0119">Carbohydrate metabolism</keyword>
<dbReference type="Gene3D" id="3.30.60.10">
    <property type="entry name" value="Endochitinase-like"/>
    <property type="match status" value="3"/>
</dbReference>
<dbReference type="GO" id="GO:0008061">
    <property type="term" value="F:chitin binding"/>
    <property type="evidence" value="ECO:0007669"/>
    <property type="project" value="UniProtKB-UniRule"/>
</dbReference>
<dbReference type="PROSITE" id="PS50941">
    <property type="entry name" value="CHIT_BIND_I_2"/>
    <property type="match status" value="3"/>
</dbReference>
<dbReference type="SUPFAM" id="SSF56112">
    <property type="entry name" value="Protein kinase-like (PK-like)"/>
    <property type="match status" value="1"/>
</dbReference>
<evidence type="ECO:0008006" key="16">
    <source>
        <dbReference type="Google" id="ProtNLM"/>
    </source>
</evidence>
<dbReference type="AlphaFoldDB" id="A0A4Q4QYP6"/>
<comment type="caution">
    <text evidence="14">The sequence shown here is derived from an EMBL/GenBank/DDBJ whole genome shotgun (WGS) entry which is preliminary data.</text>
</comment>
<comment type="cofactor">
    <cofactor evidence="1">
        <name>Co(2+)</name>
        <dbReference type="ChEBI" id="CHEBI:48828"/>
    </cofactor>
</comment>
<dbReference type="Gene3D" id="1.10.510.10">
    <property type="entry name" value="Transferase(Phosphotransferase) domain 1"/>
    <property type="match status" value="1"/>
</dbReference>
<dbReference type="PROSITE" id="PS50948">
    <property type="entry name" value="PAN"/>
    <property type="match status" value="1"/>
</dbReference>
<dbReference type="EMBL" id="PEJP01000046">
    <property type="protein sequence ID" value="RYO48925.1"/>
    <property type="molecule type" value="Genomic_DNA"/>
</dbReference>
<keyword evidence="8" id="KW-1015">Disulfide bond</keyword>
<feature type="disulfide bond" evidence="8">
    <location>
        <begin position="46"/>
        <end position="60"/>
    </location>
</feature>
<feature type="domain" description="Protein kinase" evidence="11">
    <location>
        <begin position="325"/>
        <end position="614"/>
    </location>
</feature>